<dbReference type="EMBL" id="SKCS01001542">
    <property type="protein sequence ID" value="TNN04539.1"/>
    <property type="molecule type" value="Genomic_DNA"/>
</dbReference>
<gene>
    <name evidence="2" type="ORF">EWB00_001835</name>
</gene>
<accession>A0A4Z2CJX8</accession>
<organism evidence="2 3">
    <name type="scientific">Schistosoma japonicum</name>
    <name type="common">Blood fluke</name>
    <dbReference type="NCBI Taxonomy" id="6182"/>
    <lineage>
        <taxon>Eukaryota</taxon>
        <taxon>Metazoa</taxon>
        <taxon>Spiralia</taxon>
        <taxon>Lophotrochozoa</taxon>
        <taxon>Platyhelminthes</taxon>
        <taxon>Trematoda</taxon>
        <taxon>Digenea</taxon>
        <taxon>Strigeidida</taxon>
        <taxon>Schistosomatoidea</taxon>
        <taxon>Schistosomatidae</taxon>
        <taxon>Schistosoma</taxon>
    </lineage>
</organism>
<evidence type="ECO:0000313" key="2">
    <source>
        <dbReference type="EMBL" id="TNN04539.1"/>
    </source>
</evidence>
<evidence type="ECO:0000256" key="1">
    <source>
        <dbReference type="SAM" id="MobiDB-lite"/>
    </source>
</evidence>
<comment type="caution">
    <text evidence="2">The sequence shown here is derived from an EMBL/GenBank/DDBJ whole genome shotgun (WGS) entry which is preliminary data.</text>
</comment>
<dbReference type="AlphaFoldDB" id="A0A4Z2CJX8"/>
<name>A0A4Z2CJX8_SCHJA</name>
<feature type="non-terminal residue" evidence="2">
    <location>
        <position position="1"/>
    </location>
</feature>
<protein>
    <submittedName>
        <fullName evidence="2">Uncharacterized protein</fullName>
    </submittedName>
</protein>
<sequence>VTETPWGPEHKPSLAPLALVRFWFEPALGGTLEGSPTPDALNCPDTEELHSRRLYTSNITGNFPQEPGNTQPPPSQKHGSFQLPSMLRATQALTFLPTLATPRERPDLWTQKQDFQELSLQDSGNPKAT</sequence>
<keyword evidence="3" id="KW-1185">Reference proteome</keyword>
<evidence type="ECO:0000313" key="3">
    <source>
        <dbReference type="Proteomes" id="UP000311919"/>
    </source>
</evidence>
<feature type="compositionally biased region" description="Polar residues" evidence="1">
    <location>
        <begin position="55"/>
        <end position="69"/>
    </location>
</feature>
<feature type="region of interest" description="Disordered" evidence="1">
    <location>
        <begin position="55"/>
        <end position="81"/>
    </location>
</feature>
<proteinExistence type="predicted"/>
<dbReference type="Proteomes" id="UP000311919">
    <property type="component" value="Unassembled WGS sequence"/>
</dbReference>
<reference evidence="2 3" key="1">
    <citation type="submission" date="2019-03" db="EMBL/GenBank/DDBJ databases">
        <title>An improved genome assembly of the fluke Schistosoma japonicum.</title>
        <authorList>
            <person name="Hu W."/>
            <person name="Luo F."/>
            <person name="Yin M."/>
            <person name="Mo X."/>
            <person name="Sun C."/>
            <person name="Wu Q."/>
            <person name="Zhu B."/>
            <person name="Xiang M."/>
            <person name="Wang J."/>
            <person name="Wang Y."/>
            <person name="Zhang T."/>
            <person name="Xu B."/>
            <person name="Zheng H."/>
            <person name="Feng Z."/>
        </authorList>
    </citation>
    <scope>NUCLEOTIDE SEQUENCE [LARGE SCALE GENOMIC DNA]</scope>
    <source>
        <strain evidence="2">HuSjv2</strain>
        <tissue evidence="2">Worms</tissue>
    </source>
</reference>